<reference evidence="1" key="1">
    <citation type="journal article" date="2019" name="Sci. Rep.">
        <title>Draft genome of Tanacetum cinerariifolium, the natural source of mosquito coil.</title>
        <authorList>
            <person name="Yamashiro T."/>
            <person name="Shiraishi A."/>
            <person name="Satake H."/>
            <person name="Nakayama K."/>
        </authorList>
    </citation>
    <scope>NUCLEOTIDE SEQUENCE</scope>
</reference>
<accession>A0A6L2MH55</accession>
<name>A0A6L2MH55_TANCI</name>
<keyword evidence="1" id="KW-0808">Transferase</keyword>
<dbReference type="EMBL" id="BKCJ010006617">
    <property type="protein sequence ID" value="GEU73060.1"/>
    <property type="molecule type" value="Genomic_DNA"/>
</dbReference>
<sequence length="113" mass="12743">MRSGNGIQNEASGSVGRVAPTARGFSYKEFLNCKPRNFNGTEGAVGLTKWFKKMKSVFRICSCAKNCQVKYVACTFLDGSLNWLNTYSKYVGIDAAYETSWEELKKMMTEEYC</sequence>
<proteinExistence type="predicted"/>
<keyword evidence="1" id="KW-0695">RNA-directed DNA polymerase</keyword>
<gene>
    <name evidence="1" type="ORF">Tci_045038</name>
</gene>
<comment type="caution">
    <text evidence="1">The sequence shown here is derived from an EMBL/GenBank/DDBJ whole genome shotgun (WGS) entry which is preliminary data.</text>
</comment>
<organism evidence="1">
    <name type="scientific">Tanacetum cinerariifolium</name>
    <name type="common">Dalmatian daisy</name>
    <name type="synonym">Chrysanthemum cinerariifolium</name>
    <dbReference type="NCBI Taxonomy" id="118510"/>
    <lineage>
        <taxon>Eukaryota</taxon>
        <taxon>Viridiplantae</taxon>
        <taxon>Streptophyta</taxon>
        <taxon>Embryophyta</taxon>
        <taxon>Tracheophyta</taxon>
        <taxon>Spermatophyta</taxon>
        <taxon>Magnoliopsida</taxon>
        <taxon>eudicotyledons</taxon>
        <taxon>Gunneridae</taxon>
        <taxon>Pentapetalae</taxon>
        <taxon>asterids</taxon>
        <taxon>campanulids</taxon>
        <taxon>Asterales</taxon>
        <taxon>Asteraceae</taxon>
        <taxon>Asteroideae</taxon>
        <taxon>Anthemideae</taxon>
        <taxon>Anthemidinae</taxon>
        <taxon>Tanacetum</taxon>
    </lineage>
</organism>
<keyword evidence="1" id="KW-0548">Nucleotidyltransferase</keyword>
<dbReference type="GO" id="GO:0003964">
    <property type="term" value="F:RNA-directed DNA polymerase activity"/>
    <property type="evidence" value="ECO:0007669"/>
    <property type="project" value="UniProtKB-KW"/>
</dbReference>
<evidence type="ECO:0000313" key="1">
    <source>
        <dbReference type="EMBL" id="GEU73060.1"/>
    </source>
</evidence>
<protein>
    <submittedName>
        <fullName evidence="1">Putative reverse transcriptase domain-containing protein</fullName>
    </submittedName>
</protein>
<dbReference type="AlphaFoldDB" id="A0A6L2MH55"/>